<accession>A0ABD0MB81</accession>
<evidence type="ECO:0000256" key="1">
    <source>
        <dbReference type="SAM" id="MobiDB-lite"/>
    </source>
</evidence>
<name>A0ABD0MB81_CIRMR</name>
<sequence>MQKVIEEFEKKVEEAEAIEKVEDKEVEEKVEWAEAIEKVKEVEVEEKVEEAEAIEKNRSKSRTGRSHKKTRI</sequence>
<feature type="compositionally biased region" description="Basic residues" evidence="1">
    <location>
        <begin position="59"/>
        <end position="72"/>
    </location>
</feature>
<proteinExistence type="predicted"/>
<evidence type="ECO:0000313" key="3">
    <source>
        <dbReference type="Proteomes" id="UP001529510"/>
    </source>
</evidence>
<reference evidence="2 3" key="1">
    <citation type="submission" date="2024-05" db="EMBL/GenBank/DDBJ databases">
        <title>Genome sequencing and assembly of Indian major carp, Cirrhinus mrigala (Hamilton, 1822).</title>
        <authorList>
            <person name="Mohindra V."/>
            <person name="Chowdhury L.M."/>
            <person name="Lal K."/>
            <person name="Jena J.K."/>
        </authorList>
    </citation>
    <scope>NUCLEOTIDE SEQUENCE [LARGE SCALE GENOMIC DNA]</scope>
    <source>
        <strain evidence="2">CM1030</strain>
        <tissue evidence="2">Blood</tissue>
    </source>
</reference>
<gene>
    <name evidence="2" type="ORF">M9458_057514</name>
</gene>
<evidence type="ECO:0000313" key="2">
    <source>
        <dbReference type="EMBL" id="KAL0147179.1"/>
    </source>
</evidence>
<dbReference type="AlphaFoldDB" id="A0ABD0MB81"/>
<comment type="caution">
    <text evidence="2">The sequence shown here is derived from an EMBL/GenBank/DDBJ whole genome shotgun (WGS) entry which is preliminary data.</text>
</comment>
<keyword evidence="3" id="KW-1185">Reference proteome</keyword>
<organism evidence="2 3">
    <name type="scientific">Cirrhinus mrigala</name>
    <name type="common">Mrigala</name>
    <dbReference type="NCBI Taxonomy" id="683832"/>
    <lineage>
        <taxon>Eukaryota</taxon>
        <taxon>Metazoa</taxon>
        <taxon>Chordata</taxon>
        <taxon>Craniata</taxon>
        <taxon>Vertebrata</taxon>
        <taxon>Euteleostomi</taxon>
        <taxon>Actinopterygii</taxon>
        <taxon>Neopterygii</taxon>
        <taxon>Teleostei</taxon>
        <taxon>Ostariophysi</taxon>
        <taxon>Cypriniformes</taxon>
        <taxon>Cyprinidae</taxon>
        <taxon>Labeoninae</taxon>
        <taxon>Labeonini</taxon>
        <taxon>Cirrhinus</taxon>
    </lineage>
</organism>
<dbReference type="Proteomes" id="UP001529510">
    <property type="component" value="Unassembled WGS sequence"/>
</dbReference>
<feature type="region of interest" description="Disordered" evidence="1">
    <location>
        <begin position="47"/>
        <end position="72"/>
    </location>
</feature>
<dbReference type="EMBL" id="JAMKFB020000826">
    <property type="protein sequence ID" value="KAL0147179.1"/>
    <property type="molecule type" value="Genomic_DNA"/>
</dbReference>
<protein>
    <submittedName>
        <fullName evidence="2">Uncharacterized protein</fullName>
    </submittedName>
</protein>
<feature type="non-terminal residue" evidence="2">
    <location>
        <position position="72"/>
    </location>
</feature>